<dbReference type="EMBL" id="SWCJ01000015">
    <property type="protein sequence ID" value="TKB51970.1"/>
    <property type="molecule type" value="Genomic_DNA"/>
</dbReference>
<dbReference type="AlphaFoldDB" id="A0A4U1BK34"/>
<protein>
    <submittedName>
        <fullName evidence="2">Glycosyltransferase family 2 protein</fullName>
    </submittedName>
</protein>
<dbReference type="RefSeq" id="WP_136864484.1">
    <property type="nucleotide sequence ID" value="NZ_SWCJ01000015.1"/>
</dbReference>
<dbReference type="InterPro" id="IPR001173">
    <property type="entry name" value="Glyco_trans_2-like"/>
</dbReference>
<dbReference type="InterPro" id="IPR050834">
    <property type="entry name" value="Glycosyltransf_2"/>
</dbReference>
<dbReference type="OrthoDB" id="6116224at2"/>
<sequence>MTEVTICLCTYKRAQLLDTLESIEAQQLPDGVTLSLSIADNDAAGSGGAIVDAFKKQSRIPIHYEVQPEKNISVARNTTVRNASGDWLVFIDDDEIAQPDWIAQLLDCATRFDADVVLGSVQIDYPEHSPQWIVDGDLFKKHTAPTGTEVTVGSTCNALVRRSRLPHPSAPFDLQYGITGGGDTHFFNRIHKGGGKIVTCREAVVSETVEDNRLNTDYLKRKATRIGETYAVIFFSSLPPMQRIGHCLRAALQAAVAGLLALLTSPFGKARSFRYVMMMMANWGKVRFFFNTPPVEIYK</sequence>
<evidence type="ECO:0000313" key="3">
    <source>
        <dbReference type="Proteomes" id="UP000305675"/>
    </source>
</evidence>
<proteinExistence type="predicted"/>
<evidence type="ECO:0000259" key="1">
    <source>
        <dbReference type="Pfam" id="PF00535"/>
    </source>
</evidence>
<dbReference type="Proteomes" id="UP000305675">
    <property type="component" value="Unassembled WGS sequence"/>
</dbReference>
<accession>A0A4U1BK34</accession>
<dbReference type="CDD" id="cd00761">
    <property type="entry name" value="Glyco_tranf_GTA_type"/>
    <property type="match status" value="1"/>
</dbReference>
<evidence type="ECO:0000313" key="2">
    <source>
        <dbReference type="EMBL" id="TKB51970.1"/>
    </source>
</evidence>
<comment type="caution">
    <text evidence="2">The sequence shown here is derived from an EMBL/GenBank/DDBJ whole genome shotgun (WGS) entry which is preliminary data.</text>
</comment>
<dbReference type="PANTHER" id="PTHR43685">
    <property type="entry name" value="GLYCOSYLTRANSFERASE"/>
    <property type="match status" value="1"/>
</dbReference>
<gene>
    <name evidence="2" type="ORF">FCL42_16255</name>
</gene>
<dbReference type="InterPro" id="IPR029044">
    <property type="entry name" value="Nucleotide-diphossugar_trans"/>
</dbReference>
<keyword evidence="2" id="KW-0808">Transferase</keyword>
<organism evidence="2 3">
    <name type="scientific">Ferrimonas aestuarii</name>
    <dbReference type="NCBI Taxonomy" id="2569539"/>
    <lineage>
        <taxon>Bacteria</taxon>
        <taxon>Pseudomonadati</taxon>
        <taxon>Pseudomonadota</taxon>
        <taxon>Gammaproteobacteria</taxon>
        <taxon>Alteromonadales</taxon>
        <taxon>Ferrimonadaceae</taxon>
        <taxon>Ferrimonas</taxon>
    </lineage>
</organism>
<keyword evidence="3" id="KW-1185">Reference proteome</keyword>
<dbReference type="Gene3D" id="3.90.550.10">
    <property type="entry name" value="Spore Coat Polysaccharide Biosynthesis Protein SpsA, Chain A"/>
    <property type="match status" value="1"/>
</dbReference>
<dbReference type="GO" id="GO:0016740">
    <property type="term" value="F:transferase activity"/>
    <property type="evidence" value="ECO:0007669"/>
    <property type="project" value="UniProtKB-KW"/>
</dbReference>
<feature type="domain" description="Glycosyltransferase 2-like" evidence="1">
    <location>
        <begin position="5"/>
        <end position="163"/>
    </location>
</feature>
<name>A0A4U1BK34_9GAMM</name>
<dbReference type="PANTHER" id="PTHR43685:SF2">
    <property type="entry name" value="GLYCOSYLTRANSFERASE 2-LIKE DOMAIN-CONTAINING PROTEIN"/>
    <property type="match status" value="1"/>
</dbReference>
<dbReference type="Pfam" id="PF00535">
    <property type="entry name" value="Glycos_transf_2"/>
    <property type="match status" value="1"/>
</dbReference>
<dbReference type="SUPFAM" id="SSF53448">
    <property type="entry name" value="Nucleotide-diphospho-sugar transferases"/>
    <property type="match status" value="1"/>
</dbReference>
<reference evidence="2 3" key="1">
    <citation type="submission" date="2019-04" db="EMBL/GenBank/DDBJ databases">
        <authorList>
            <person name="Hwang J.C."/>
        </authorList>
    </citation>
    <scope>NUCLEOTIDE SEQUENCE [LARGE SCALE GENOMIC DNA]</scope>
    <source>
        <strain evidence="2 3">IMCC35002</strain>
    </source>
</reference>